<name>V4Q4D7_9CAUL</name>
<evidence type="ECO:0000256" key="2">
    <source>
        <dbReference type="ARBA" id="ARBA00022729"/>
    </source>
</evidence>
<dbReference type="GO" id="GO:0030288">
    <property type="term" value="C:outer membrane-bounded periplasmic space"/>
    <property type="evidence" value="ECO:0007669"/>
    <property type="project" value="InterPro"/>
</dbReference>
<evidence type="ECO:0000256" key="6">
    <source>
        <dbReference type="SAM" id="SignalP"/>
    </source>
</evidence>
<gene>
    <name evidence="7" type="ORF">ABENE_07620</name>
</gene>
<evidence type="ECO:0000256" key="3">
    <source>
        <dbReference type="ARBA" id="ARBA00023136"/>
    </source>
</evidence>
<evidence type="ECO:0000313" key="8">
    <source>
        <dbReference type="Proteomes" id="UP000017837"/>
    </source>
</evidence>
<reference evidence="7 8" key="1">
    <citation type="journal article" date="2014" name="Nature">
        <title>Sequential evolution of bacterial morphology by co-option of a developmental regulator.</title>
        <authorList>
            <person name="Jiang C."/>
            <person name="Brown P.J."/>
            <person name="Ducret A."/>
            <person name="Brun Y.V."/>
        </authorList>
    </citation>
    <scope>NUCLEOTIDE SEQUENCE [LARGE SCALE GENOMIC DNA]</scope>
    <source>
        <strain evidence="7 8">DSM 16100</strain>
    </source>
</reference>
<dbReference type="Gene3D" id="3.40.50.10610">
    <property type="entry name" value="ABC-type transport auxiliary lipoprotein component"/>
    <property type="match status" value="1"/>
</dbReference>
<evidence type="ECO:0000256" key="1">
    <source>
        <dbReference type="ARBA" id="ARBA00022475"/>
    </source>
</evidence>
<feature type="signal peptide" evidence="6">
    <location>
        <begin position="1"/>
        <end position="22"/>
    </location>
</feature>
<evidence type="ECO:0000313" key="7">
    <source>
        <dbReference type="EMBL" id="ESQ92680.1"/>
    </source>
</evidence>
<feature type="chain" id="PRO_5004727744" description="Curli production assembly/transport component CsgG" evidence="6">
    <location>
        <begin position="23"/>
        <end position="264"/>
    </location>
</feature>
<keyword evidence="1" id="KW-1003">Cell membrane</keyword>
<dbReference type="AlphaFoldDB" id="V4Q4D7"/>
<dbReference type="PATRIC" id="fig|1121022.4.peg.1528"/>
<keyword evidence="3" id="KW-0472">Membrane</keyword>
<keyword evidence="2 6" id="KW-0732">Signal</keyword>
<evidence type="ECO:0000256" key="4">
    <source>
        <dbReference type="ARBA" id="ARBA00023139"/>
    </source>
</evidence>
<dbReference type="EMBL" id="AWGB01000011">
    <property type="protein sequence ID" value="ESQ92680.1"/>
    <property type="molecule type" value="Genomic_DNA"/>
</dbReference>
<keyword evidence="4" id="KW-0564">Palmitate</keyword>
<dbReference type="InterPro" id="IPR005534">
    <property type="entry name" value="Curli_assmbl/transp-comp_CsgG"/>
</dbReference>
<organism evidence="7 8">
    <name type="scientific">Asticcacaulis benevestitus DSM 16100 = ATCC BAA-896</name>
    <dbReference type="NCBI Taxonomy" id="1121022"/>
    <lineage>
        <taxon>Bacteria</taxon>
        <taxon>Pseudomonadati</taxon>
        <taxon>Pseudomonadota</taxon>
        <taxon>Alphaproteobacteria</taxon>
        <taxon>Caulobacterales</taxon>
        <taxon>Caulobacteraceae</taxon>
        <taxon>Asticcacaulis</taxon>
    </lineage>
</organism>
<protein>
    <recommendedName>
        <fullName evidence="9">Curli production assembly/transport component CsgG</fullName>
    </recommendedName>
</protein>
<dbReference type="Proteomes" id="UP000017837">
    <property type="component" value="Unassembled WGS sequence"/>
</dbReference>
<proteinExistence type="predicted"/>
<keyword evidence="8" id="KW-1185">Reference proteome</keyword>
<dbReference type="Pfam" id="PF03783">
    <property type="entry name" value="CsgG"/>
    <property type="match status" value="1"/>
</dbReference>
<dbReference type="PANTHER" id="PTHR41164:SF1">
    <property type="entry name" value="CURLI PRODUCTION ASSEMBLY_TRANSPORT COMPONENT CSGG"/>
    <property type="match status" value="1"/>
</dbReference>
<dbReference type="eggNOG" id="COG1462">
    <property type="taxonomic scope" value="Bacteria"/>
</dbReference>
<accession>V4Q4D7</accession>
<keyword evidence="5" id="KW-0449">Lipoprotein</keyword>
<evidence type="ECO:0008006" key="9">
    <source>
        <dbReference type="Google" id="ProtNLM"/>
    </source>
</evidence>
<dbReference type="PANTHER" id="PTHR41164">
    <property type="entry name" value="CURLI PRODUCTION ASSEMBLY/TRANSPORT COMPONENT CSGG"/>
    <property type="match status" value="1"/>
</dbReference>
<sequence length="264" mass="27232">MRKTSAFLSTSIGMLMAGSAFAQTTVKEVDIRALVPHCEAPAASVLIGRIDCKASACSAMSGDSNGKMSGLMAMAQMAQGNDLVDLSQLGAGTASALTTALNTTGCFKVQDRGDIESLKKAAEDAGIEFKARPVDYLVTGTITSVSSQTNSNNLAGGIIPVVGAFKKTKKHADLTIDIRVIDAHTSEVALSKTFQVSSERSNWSFGGGGYSNGLMLGGVSSTKSPELDSVANEVVINATGYLAENLAGPNVTAHAQTLPQPAKK</sequence>
<evidence type="ECO:0000256" key="5">
    <source>
        <dbReference type="ARBA" id="ARBA00023288"/>
    </source>
</evidence>
<dbReference type="RefSeq" id="WP_018082580.1">
    <property type="nucleotide sequence ID" value="NZ_AQWM01000015.1"/>
</dbReference>
<comment type="caution">
    <text evidence="7">The sequence shown here is derived from an EMBL/GenBank/DDBJ whole genome shotgun (WGS) entry which is preliminary data.</text>
</comment>